<dbReference type="Proteomes" id="UP000189674">
    <property type="component" value="Chromosome"/>
</dbReference>
<protein>
    <recommendedName>
        <fullName evidence="4">Helix-turn-helix domain-containing protein</fullName>
    </recommendedName>
</protein>
<accession>A0A1U9NK73</accession>
<dbReference type="OrthoDB" id="8762210at2"/>
<evidence type="ECO:0008006" key="4">
    <source>
        <dbReference type="Google" id="ProtNLM"/>
    </source>
</evidence>
<dbReference type="EMBL" id="CP019791">
    <property type="protein sequence ID" value="AQT68309.1"/>
    <property type="molecule type" value="Genomic_DNA"/>
</dbReference>
<evidence type="ECO:0000313" key="2">
    <source>
        <dbReference type="EMBL" id="AQT68309.1"/>
    </source>
</evidence>
<evidence type="ECO:0000256" key="1">
    <source>
        <dbReference type="SAM" id="MobiDB-lite"/>
    </source>
</evidence>
<feature type="compositionally biased region" description="Polar residues" evidence="1">
    <location>
        <begin position="128"/>
        <end position="143"/>
    </location>
</feature>
<keyword evidence="3" id="KW-1185">Reference proteome</keyword>
<proteinExistence type="predicted"/>
<dbReference type="InterPro" id="IPR036390">
    <property type="entry name" value="WH_DNA-bd_sf"/>
</dbReference>
<dbReference type="SUPFAM" id="SSF46785">
    <property type="entry name" value="Winged helix' DNA-binding domain"/>
    <property type="match status" value="1"/>
</dbReference>
<dbReference type="AlphaFoldDB" id="A0A1U9NK73"/>
<dbReference type="Gene3D" id="1.10.10.10">
    <property type="entry name" value="Winged helix-like DNA-binding domain superfamily/Winged helix DNA-binding domain"/>
    <property type="match status" value="1"/>
</dbReference>
<evidence type="ECO:0000313" key="3">
    <source>
        <dbReference type="Proteomes" id="UP000189674"/>
    </source>
</evidence>
<dbReference type="KEGG" id="alus:STSP2_01468"/>
<feature type="region of interest" description="Disordered" evidence="1">
    <location>
        <begin position="92"/>
        <end position="167"/>
    </location>
</feature>
<dbReference type="InterPro" id="IPR036388">
    <property type="entry name" value="WH-like_DNA-bd_sf"/>
</dbReference>
<dbReference type="RefSeq" id="WP_146661194.1">
    <property type="nucleotide sequence ID" value="NZ_CP019791.1"/>
</dbReference>
<sequence>MGKLDHIRIPREVLKFGLKGSHEICIMGLIYSFGRNGLMLTDMQLANFLHTSSRTVERALKKLRDRGFVVSKRAAGCRRRLVVGPAVESVHNAGSAPDALGQSGSDMDPGVTDPRSGGWPVSSPDILSVNTDVTAGFNPTSMGDETDVTAGQKESNKMKVEEESSAGRNSHNRAFVDYWNAKENLPVIRAFSDQRQNRLKVRMSERVFADNWREAIDKLSASSFATGHNDRAWRADVDWLLKNSTNYIKVLEGKYDDRDLPGPVKGAGDTKQEFTPEMEEAFLAENTRTITDSEAKKLFEEIGLA</sequence>
<name>A0A1U9NK73_9BACT</name>
<organism evidence="2 3">
    <name type="scientific">Anaerohalosphaera lusitana</name>
    <dbReference type="NCBI Taxonomy" id="1936003"/>
    <lineage>
        <taxon>Bacteria</taxon>
        <taxon>Pseudomonadati</taxon>
        <taxon>Planctomycetota</taxon>
        <taxon>Phycisphaerae</taxon>
        <taxon>Sedimentisphaerales</taxon>
        <taxon>Anaerohalosphaeraceae</taxon>
        <taxon>Anaerohalosphaera</taxon>
    </lineage>
</organism>
<reference evidence="3" key="1">
    <citation type="submission" date="2017-02" db="EMBL/GenBank/DDBJ databases">
        <title>Comparative genomics and description of representatives of a novel lineage of planctomycetes thriving in anoxic sediments.</title>
        <authorList>
            <person name="Spring S."/>
            <person name="Bunk B."/>
            <person name="Sproer C."/>
        </authorList>
    </citation>
    <scope>NUCLEOTIDE SEQUENCE [LARGE SCALE GENOMIC DNA]</scope>
    <source>
        <strain evidence="3">ST-NAGAB-D1</strain>
    </source>
</reference>
<gene>
    <name evidence="2" type="ORF">STSP2_01468</name>
</gene>